<name>A0A2T9K1F0_9CAUL</name>
<dbReference type="PANTHER" id="PTHR24189:SF50">
    <property type="entry name" value="ANKYRIN REPEAT AND SOCS BOX PROTEIN 2"/>
    <property type="match status" value="1"/>
</dbReference>
<keyword evidence="4" id="KW-1133">Transmembrane helix</keyword>
<dbReference type="EMBL" id="QDKP01000002">
    <property type="protein sequence ID" value="PVM89777.1"/>
    <property type="molecule type" value="Genomic_DNA"/>
</dbReference>
<dbReference type="SMART" id="SM00248">
    <property type="entry name" value="ANK"/>
    <property type="match status" value="4"/>
</dbReference>
<sequence>MTLARHAASGLQSCGIGGSLPRSTGGGVKQDHTRPRSANFMTAALGDPIVRAALLSLALAIGITAAFLLIKWARNRPPPDGLDRPQMVVLSHVSRKDPTADYRIEIHRDGRAIFEGGPEVLLPGRRVHPTSPQAVADLFAMIDESRFRRLKPRYSTWLGGDLRSTICLHAGPHQKCVDSFGWELIRPDAPEPFGEIAAGVDKLVPARRWLTADARTIDVFREEGIDPRSVGGQRLVVQAAGTLSPESMQALIAAGFPIDRPAHAYQYDPGTKTPLEMAVSSDRLDMTKILVSAGALEGVATAQRVDLVVDAAISCQPEILRALLASGARFDLASIPSDAFRCKASYSEERALAVAKLLLDHGAPPNARNVLGRTPLHEAYSPAVAQLLIKRGADPNASDLQGLKPLRAAESEDMAITLVRGGADIGPAPSGAPAEGSIDAEAARKGWTRLQALLAQRRGRAA</sequence>
<keyword evidence="2" id="KW-0040">ANK repeat</keyword>
<organism evidence="5 6">
    <name type="scientific">Caulobacter radicis</name>
    <dbReference type="NCBI Taxonomy" id="2172650"/>
    <lineage>
        <taxon>Bacteria</taxon>
        <taxon>Pseudomonadati</taxon>
        <taxon>Pseudomonadota</taxon>
        <taxon>Alphaproteobacteria</taxon>
        <taxon>Caulobacterales</taxon>
        <taxon>Caulobacteraceae</taxon>
        <taxon>Caulobacter</taxon>
    </lineage>
</organism>
<dbReference type="InterPro" id="IPR002110">
    <property type="entry name" value="Ankyrin_rpt"/>
</dbReference>
<feature type="region of interest" description="Disordered" evidence="3">
    <location>
        <begin position="15"/>
        <end position="34"/>
    </location>
</feature>
<dbReference type="Pfam" id="PF12796">
    <property type="entry name" value="Ank_2"/>
    <property type="match status" value="1"/>
</dbReference>
<proteinExistence type="predicted"/>
<dbReference type="AlphaFoldDB" id="A0A2T9K1F0"/>
<dbReference type="InterPro" id="IPR050745">
    <property type="entry name" value="Multifunctional_regulatory"/>
</dbReference>
<dbReference type="Proteomes" id="UP000244913">
    <property type="component" value="Unassembled WGS sequence"/>
</dbReference>
<comment type="caution">
    <text evidence="5">The sequence shown here is derived from an EMBL/GenBank/DDBJ whole genome shotgun (WGS) entry which is preliminary data.</text>
</comment>
<accession>A0A2T9K1F0</accession>
<feature type="transmembrane region" description="Helical" evidence="4">
    <location>
        <begin position="49"/>
        <end position="70"/>
    </location>
</feature>
<evidence type="ECO:0000256" key="3">
    <source>
        <dbReference type="SAM" id="MobiDB-lite"/>
    </source>
</evidence>
<evidence type="ECO:0000256" key="2">
    <source>
        <dbReference type="ARBA" id="ARBA00023043"/>
    </source>
</evidence>
<dbReference type="InterPro" id="IPR036770">
    <property type="entry name" value="Ankyrin_rpt-contain_sf"/>
</dbReference>
<keyword evidence="4" id="KW-0812">Transmembrane</keyword>
<evidence type="ECO:0000313" key="6">
    <source>
        <dbReference type="Proteomes" id="UP000244913"/>
    </source>
</evidence>
<evidence type="ECO:0000313" key="5">
    <source>
        <dbReference type="EMBL" id="PVM89777.1"/>
    </source>
</evidence>
<keyword evidence="6" id="KW-1185">Reference proteome</keyword>
<dbReference type="SUPFAM" id="SSF48403">
    <property type="entry name" value="Ankyrin repeat"/>
    <property type="match status" value="1"/>
</dbReference>
<dbReference type="PANTHER" id="PTHR24189">
    <property type="entry name" value="MYOTROPHIN"/>
    <property type="match status" value="1"/>
</dbReference>
<keyword evidence="4" id="KW-0472">Membrane</keyword>
<protein>
    <submittedName>
        <fullName evidence="5">Uncharacterized protein</fullName>
    </submittedName>
</protein>
<reference evidence="5 6" key="1">
    <citation type="submission" date="2018-04" db="EMBL/GenBank/DDBJ databases">
        <title>The genome sequence of Caulobacter sp. 736.</title>
        <authorList>
            <person name="Gao J."/>
            <person name="Sun J."/>
        </authorList>
    </citation>
    <scope>NUCLEOTIDE SEQUENCE [LARGE SCALE GENOMIC DNA]</scope>
    <source>
        <strain evidence="5 6">736</strain>
    </source>
</reference>
<dbReference type="Gene3D" id="1.25.40.20">
    <property type="entry name" value="Ankyrin repeat-containing domain"/>
    <property type="match status" value="1"/>
</dbReference>
<keyword evidence="1" id="KW-0677">Repeat</keyword>
<evidence type="ECO:0000256" key="1">
    <source>
        <dbReference type="ARBA" id="ARBA00022737"/>
    </source>
</evidence>
<evidence type="ECO:0000256" key="4">
    <source>
        <dbReference type="SAM" id="Phobius"/>
    </source>
</evidence>
<gene>
    <name evidence="5" type="ORF">DDF65_00045</name>
</gene>